<evidence type="ECO:0000313" key="8">
    <source>
        <dbReference type="EMBL" id="WMM95062.1"/>
    </source>
</evidence>
<keyword evidence="9" id="KW-1185">Reference proteome</keyword>
<accession>A0AAX3ZWA8</accession>
<feature type="domain" description="PhoH-like protein" evidence="7">
    <location>
        <begin position="26"/>
        <end position="225"/>
    </location>
</feature>
<dbReference type="GO" id="GO:0016787">
    <property type="term" value="F:hydrolase activity"/>
    <property type="evidence" value="ECO:0007669"/>
    <property type="project" value="UniProtKB-KW"/>
</dbReference>
<dbReference type="InterPro" id="IPR051451">
    <property type="entry name" value="PhoH2-like"/>
</dbReference>
<evidence type="ECO:0000256" key="2">
    <source>
        <dbReference type="ARBA" id="ARBA00010393"/>
    </source>
</evidence>
<name>A0AAX3ZWA8_9CAUD</name>
<gene>
    <name evidence="8" type="ORF">CRP171_gp23</name>
</gene>
<dbReference type="Gene3D" id="3.40.50.300">
    <property type="entry name" value="P-loop containing nucleotide triphosphate hydrolases"/>
    <property type="match status" value="1"/>
</dbReference>
<evidence type="ECO:0000256" key="6">
    <source>
        <dbReference type="ARBA" id="ARBA00039970"/>
    </source>
</evidence>
<evidence type="ECO:0000259" key="7">
    <source>
        <dbReference type="Pfam" id="PF02562"/>
    </source>
</evidence>
<protein>
    <recommendedName>
        <fullName evidence="6">PhoH-like protein</fullName>
    </recommendedName>
</protein>
<reference evidence="8 9" key="1">
    <citation type="submission" date="2023-08" db="EMBL/GenBank/DDBJ databases">
        <authorList>
            <person name="Du S."/>
            <person name="Wu Z."/>
            <person name="Wu Y."/>
            <person name="Yang M."/>
            <person name="Shao J."/>
            <person name="Liu H."/>
            <person name="Zhao Y."/>
            <person name="Zhang Z."/>
        </authorList>
    </citation>
    <scope>NUCLEOTIDE SEQUENCE [LARGE SCALE GENOMIC DNA]</scope>
</reference>
<keyword evidence="4" id="KW-0547">Nucleotide-binding</keyword>
<dbReference type="InterPro" id="IPR027417">
    <property type="entry name" value="P-loop_NTPase"/>
</dbReference>
<dbReference type="EMBL" id="OR420737">
    <property type="protein sequence ID" value="WMM95062.1"/>
    <property type="molecule type" value="Genomic_DNA"/>
</dbReference>
<evidence type="ECO:0000256" key="4">
    <source>
        <dbReference type="ARBA" id="ARBA00022741"/>
    </source>
</evidence>
<comment type="similarity">
    <text evidence="2">Belongs to the PhoH family.</text>
</comment>
<evidence type="ECO:0000256" key="1">
    <source>
        <dbReference type="ARBA" id="ARBA00004496"/>
    </source>
</evidence>
<proteinExistence type="inferred from homology"/>
<dbReference type="GO" id="GO:0005524">
    <property type="term" value="F:ATP binding"/>
    <property type="evidence" value="ECO:0007669"/>
    <property type="project" value="UniProtKB-KW"/>
</dbReference>
<evidence type="ECO:0000256" key="5">
    <source>
        <dbReference type="ARBA" id="ARBA00022840"/>
    </source>
</evidence>
<dbReference type="PANTHER" id="PTHR30473">
    <property type="entry name" value="PROTEIN PHOH"/>
    <property type="match status" value="1"/>
</dbReference>
<evidence type="ECO:0000313" key="9">
    <source>
        <dbReference type="Proteomes" id="UP001304187"/>
    </source>
</evidence>
<dbReference type="SUPFAM" id="SSF52540">
    <property type="entry name" value="P-loop containing nucleoside triphosphate hydrolases"/>
    <property type="match status" value="1"/>
</dbReference>
<keyword evidence="5" id="KW-0067">ATP-binding</keyword>
<evidence type="ECO:0000256" key="3">
    <source>
        <dbReference type="ARBA" id="ARBA00022490"/>
    </source>
</evidence>
<dbReference type="PANTHER" id="PTHR30473:SF1">
    <property type="entry name" value="PHOH-LIKE PROTEIN"/>
    <property type="match status" value="1"/>
</dbReference>
<organism evidence="8 9">
    <name type="scientific">Roseobacter phage CRP-171</name>
    <dbReference type="NCBI Taxonomy" id="3072846"/>
    <lineage>
        <taxon>Viruses</taxon>
        <taxon>Duplodnaviria</taxon>
        <taxon>Heunggongvirae</taxon>
        <taxon>Uroviricota</taxon>
        <taxon>Caudoviricetes</taxon>
        <taxon>Autographivirales</taxon>
        <taxon>Autographivirales incertae sedis</taxon>
        <taxon>Oceanidvirus</taxon>
        <taxon>Oceanidvirus CRP171</taxon>
    </lineage>
</organism>
<dbReference type="InterPro" id="IPR003714">
    <property type="entry name" value="PhoH"/>
</dbReference>
<dbReference type="Pfam" id="PF02562">
    <property type="entry name" value="PhoH"/>
    <property type="match status" value="1"/>
</dbReference>
<sequence length="227" mass="25461">MRKKSTYKLKVEHLETVSNRRVQSLVPKNPAQKNYIECIYRYPQVFVTGPAGTGKTYIATSIAAELYAKHQIHKIILTRPNIPAGKSLGFFAGTIEDKIAPWVVPLTEVLEEKLGKNKYELAHKRGDIEIVPFEVMRGRSFNNAFVILDEGQNLTPHEMKMFLTRIGEDSKVIVNGDISQHDLKGDSGLQVAIDLLHKHDIPAAHCNFTHDDVVRSGICAAWTRAFG</sequence>
<dbReference type="Proteomes" id="UP001304187">
    <property type="component" value="Segment"/>
</dbReference>
<keyword evidence="3" id="KW-0963">Cytoplasm</keyword>
<comment type="subcellular location">
    <subcellularLocation>
        <location evidence="1">Cytoplasm</location>
    </subcellularLocation>
</comment>
<keyword evidence="8" id="KW-0378">Hydrolase</keyword>